<comment type="subcellular location">
    <subcellularLocation>
        <location evidence="1">Nucleus</location>
    </subcellularLocation>
</comment>
<dbReference type="Proteomes" id="UP000325577">
    <property type="component" value="Linkage Group LG4"/>
</dbReference>
<dbReference type="GO" id="GO:2000032">
    <property type="term" value="P:regulation of secondary shoot formation"/>
    <property type="evidence" value="ECO:0007669"/>
    <property type="project" value="TreeGrafter"/>
</dbReference>
<organism evidence="7 8">
    <name type="scientific">Nyssa sinensis</name>
    <dbReference type="NCBI Taxonomy" id="561372"/>
    <lineage>
        <taxon>Eukaryota</taxon>
        <taxon>Viridiplantae</taxon>
        <taxon>Streptophyta</taxon>
        <taxon>Embryophyta</taxon>
        <taxon>Tracheophyta</taxon>
        <taxon>Spermatophyta</taxon>
        <taxon>Magnoliopsida</taxon>
        <taxon>eudicotyledons</taxon>
        <taxon>Gunneridae</taxon>
        <taxon>Pentapetalae</taxon>
        <taxon>asterids</taxon>
        <taxon>Cornales</taxon>
        <taxon>Nyssaceae</taxon>
        <taxon>Nyssa</taxon>
    </lineage>
</organism>
<dbReference type="GO" id="GO:0005634">
    <property type="term" value="C:nucleus"/>
    <property type="evidence" value="ECO:0007669"/>
    <property type="project" value="UniProtKB-SubCell"/>
</dbReference>
<proteinExistence type="predicted"/>
<accession>A0A5J5A2N0</accession>
<dbReference type="GO" id="GO:0003700">
    <property type="term" value="F:DNA-binding transcription factor activity"/>
    <property type="evidence" value="ECO:0007669"/>
    <property type="project" value="InterPro"/>
</dbReference>
<evidence type="ECO:0000256" key="2">
    <source>
        <dbReference type="ARBA" id="ARBA00023015"/>
    </source>
</evidence>
<keyword evidence="3" id="KW-0238">DNA-binding</keyword>
<dbReference type="GO" id="GO:0043565">
    <property type="term" value="F:sequence-specific DNA binding"/>
    <property type="evidence" value="ECO:0007669"/>
    <property type="project" value="TreeGrafter"/>
</dbReference>
<dbReference type="AlphaFoldDB" id="A0A5J5A2N0"/>
<evidence type="ECO:0000313" key="7">
    <source>
        <dbReference type="EMBL" id="KAA8524326.1"/>
    </source>
</evidence>
<evidence type="ECO:0000256" key="4">
    <source>
        <dbReference type="ARBA" id="ARBA00023163"/>
    </source>
</evidence>
<evidence type="ECO:0000256" key="1">
    <source>
        <dbReference type="ARBA" id="ARBA00004123"/>
    </source>
</evidence>
<reference evidence="7 8" key="1">
    <citation type="submission" date="2019-09" db="EMBL/GenBank/DDBJ databases">
        <title>A chromosome-level genome assembly of the Chinese tupelo Nyssa sinensis.</title>
        <authorList>
            <person name="Yang X."/>
            <person name="Kang M."/>
            <person name="Yang Y."/>
            <person name="Xiong H."/>
            <person name="Wang M."/>
            <person name="Zhang Z."/>
            <person name="Wang Z."/>
            <person name="Wu H."/>
            <person name="Ma T."/>
            <person name="Liu J."/>
            <person name="Xi Z."/>
        </authorList>
    </citation>
    <scope>NUCLEOTIDE SEQUENCE [LARGE SCALE GENOMIC DNA]</scope>
    <source>
        <strain evidence="7">J267</strain>
        <tissue evidence="7">Leaf</tissue>
    </source>
</reference>
<dbReference type="InterPro" id="IPR017887">
    <property type="entry name" value="TF_TCP_subgr"/>
</dbReference>
<evidence type="ECO:0000313" key="8">
    <source>
        <dbReference type="Proteomes" id="UP000325577"/>
    </source>
</evidence>
<keyword evidence="5" id="KW-0539">Nucleus</keyword>
<name>A0A5J5A2N0_9ASTE</name>
<keyword evidence="2" id="KW-0805">Transcription regulation</keyword>
<evidence type="ECO:0000256" key="5">
    <source>
        <dbReference type="ARBA" id="ARBA00023242"/>
    </source>
</evidence>
<dbReference type="PANTHER" id="PTHR31072:SF240">
    <property type="entry name" value="TRANSCRIPTION FACTOR TCP10"/>
    <property type="match status" value="1"/>
</dbReference>
<feature type="domain" description="TCP" evidence="6">
    <location>
        <begin position="46"/>
        <end position="104"/>
    </location>
</feature>
<evidence type="ECO:0000256" key="3">
    <source>
        <dbReference type="ARBA" id="ARBA00023125"/>
    </source>
</evidence>
<sequence length="131" mass="14801">MGPVNSEDGRRSGAVAIPEIITLHCGNRVDVRFGLLRGHILQSTGQKDRHSKVYTVKGLRDRRVWLSPPTTIQFYDVQDRLGYDRPSKVVDWLIKKAKNAIDKLAELPPWNPNDSTMAPSADPNYVVLEHQ</sequence>
<dbReference type="PROSITE" id="PS51369">
    <property type="entry name" value="TCP"/>
    <property type="match status" value="1"/>
</dbReference>
<dbReference type="PANTHER" id="PTHR31072">
    <property type="entry name" value="TRANSCRIPTION FACTOR TCP4-RELATED"/>
    <property type="match status" value="1"/>
</dbReference>
<dbReference type="Pfam" id="PF03634">
    <property type="entry name" value="TCP"/>
    <property type="match status" value="1"/>
</dbReference>
<evidence type="ECO:0000259" key="6">
    <source>
        <dbReference type="PROSITE" id="PS51369"/>
    </source>
</evidence>
<dbReference type="InterPro" id="IPR005333">
    <property type="entry name" value="Transcription_factor_TCP"/>
</dbReference>
<dbReference type="EMBL" id="CM018047">
    <property type="protein sequence ID" value="KAA8524326.1"/>
    <property type="molecule type" value="Genomic_DNA"/>
</dbReference>
<keyword evidence="4" id="KW-0804">Transcription</keyword>
<gene>
    <name evidence="7" type="ORF">F0562_010749</name>
</gene>
<protein>
    <recommendedName>
        <fullName evidence="6">TCP domain-containing protein</fullName>
    </recommendedName>
</protein>
<keyword evidence="8" id="KW-1185">Reference proteome</keyword>
<dbReference type="OrthoDB" id="1927134at2759"/>